<accession>A0AAD9GZQ6</accession>
<name>A0AAD9GZQ6_9STRA</name>
<feature type="region of interest" description="Disordered" evidence="3">
    <location>
        <begin position="352"/>
        <end position="436"/>
    </location>
</feature>
<dbReference type="Pfam" id="PF01980">
    <property type="entry name" value="TrmO_N"/>
    <property type="match status" value="1"/>
</dbReference>
<feature type="compositionally biased region" description="Basic residues" evidence="3">
    <location>
        <begin position="416"/>
        <end position="434"/>
    </location>
</feature>
<reference evidence="5" key="1">
    <citation type="submission" date="2023-08" db="EMBL/GenBank/DDBJ databases">
        <title>Reference Genome Resource for the Citrus Pathogen Phytophthora citrophthora.</title>
        <authorList>
            <person name="Moller H."/>
            <person name="Coetzee B."/>
            <person name="Rose L.J."/>
            <person name="Van Niekerk J.M."/>
        </authorList>
    </citation>
    <scope>NUCLEOTIDE SEQUENCE</scope>
    <source>
        <strain evidence="5">STE-U-9442</strain>
    </source>
</reference>
<dbReference type="PANTHER" id="PTHR12818">
    <property type="entry name" value="TRNA (ADENINE(37)-N6)-METHYLTRANSFERASE"/>
    <property type="match status" value="1"/>
</dbReference>
<feature type="compositionally biased region" description="Low complexity" evidence="3">
    <location>
        <begin position="636"/>
        <end position="647"/>
    </location>
</feature>
<evidence type="ECO:0000256" key="1">
    <source>
        <dbReference type="ARBA" id="ARBA00022691"/>
    </source>
</evidence>
<dbReference type="Proteomes" id="UP001259832">
    <property type="component" value="Unassembled WGS sequence"/>
</dbReference>
<dbReference type="AlphaFoldDB" id="A0AAD9GZQ6"/>
<evidence type="ECO:0000256" key="3">
    <source>
        <dbReference type="SAM" id="MobiDB-lite"/>
    </source>
</evidence>
<feature type="compositionally biased region" description="Basic residues" evidence="3">
    <location>
        <begin position="545"/>
        <end position="558"/>
    </location>
</feature>
<dbReference type="CDD" id="cd09281">
    <property type="entry name" value="UPF0066"/>
    <property type="match status" value="1"/>
</dbReference>
<dbReference type="InterPro" id="IPR016197">
    <property type="entry name" value="Chromo-like_dom_sf"/>
</dbReference>
<organism evidence="5 6">
    <name type="scientific">Phytophthora citrophthora</name>
    <dbReference type="NCBI Taxonomy" id="4793"/>
    <lineage>
        <taxon>Eukaryota</taxon>
        <taxon>Sar</taxon>
        <taxon>Stramenopiles</taxon>
        <taxon>Oomycota</taxon>
        <taxon>Peronosporomycetes</taxon>
        <taxon>Peronosporales</taxon>
        <taxon>Peronosporaceae</taxon>
        <taxon>Phytophthora</taxon>
    </lineage>
</organism>
<dbReference type="EMBL" id="JASMQC010000001">
    <property type="protein sequence ID" value="KAK1948025.1"/>
    <property type="molecule type" value="Genomic_DNA"/>
</dbReference>
<proteinExistence type="inferred from homology"/>
<feature type="compositionally biased region" description="Basic and acidic residues" evidence="3">
    <location>
        <begin position="559"/>
        <end position="619"/>
    </location>
</feature>
<feature type="compositionally biased region" description="Basic and acidic residues" evidence="3">
    <location>
        <begin position="663"/>
        <end position="681"/>
    </location>
</feature>
<feature type="compositionally biased region" description="Polar residues" evidence="3">
    <location>
        <begin position="376"/>
        <end position="385"/>
    </location>
</feature>
<dbReference type="InterPro" id="IPR023370">
    <property type="entry name" value="TrmO-like_N"/>
</dbReference>
<protein>
    <submittedName>
        <fullName evidence="5">tRNA (Adenine(37)-N6)-methyltransferase</fullName>
    </submittedName>
</protein>
<sequence length="770" mass="87445">MILETVALTLQTTTLLWLWWMQWKPHFDNVKKIQELENDAAKKEKARVDERRGRVAAEKELRRVMEEKLNTSKGCFVQPVGTVRSCFRVCLGTPRQGSLAPSTRAKITFQRNISPDTLVGLEDFSHVWIVFVFHQNTNGKNTRAHEGLRSDSHRHTFRAKISPPLLKERVGIFCTRSPHRPNPIGITLAKIEGVDMRKRTVYLSGVDLLDDTPVLDIKPYISAYDSLPDALAADWVSTPQPPVQIEWESDDLVPTIHKLSEKSVHYRGAPDTYIAAIEEVLQVDVRSKYQTRRWTSPDYVNYQIIDNVRVQYRFALLPQPSSPSSSTSKIDTAHIQISAVEESKSVMAVSLPPITSSTPATPSDSNPELDSKATMAPSTIVTNAASPDKSGALPASKANVMDEAKATVEKPPASKSKSKRRRDRNPKPKPKPKRDKAQCVGYYVDALDKKMLWGEARIIQCNLTTQKIKVHFVGWSKTYDLWTDPMSITAHGRYTTRTCGSKDKSWDGDMHMFEDMLGTIEEATFTPIPVPAESQPHITPSSSFVKKKTSKKKTKRPTARTEPEPRRERPTRRPEPEPRRERPTRRPEPEPRRERSTTKPEPELQRERATARSEPERRRERLHSKRKVVVETQEKATSSAPATANATEKSRQRQESVQSLKRAAPEVKKTKDSTEEKEKLLRSSKRQKREEKQATTTAAPLKPSRIRPSKKKKTLSPRQLPLFRDLELDDGTVLDFSAQREEAQAERDAMKCFIDSCAVIWKKQLALSVQ</sequence>
<dbReference type="InterPro" id="IPR040372">
    <property type="entry name" value="YaeB-like"/>
</dbReference>
<feature type="compositionally biased region" description="Low complexity" evidence="3">
    <location>
        <begin position="352"/>
        <end position="366"/>
    </location>
</feature>
<dbReference type="PANTHER" id="PTHR12818:SF0">
    <property type="entry name" value="TRNA (ADENINE(37)-N6)-METHYLTRANSFERASE"/>
    <property type="match status" value="1"/>
</dbReference>
<feature type="region of interest" description="Disordered" evidence="3">
    <location>
        <begin position="530"/>
        <end position="718"/>
    </location>
</feature>
<gene>
    <name evidence="5" type="ORF">P3T76_000315</name>
</gene>
<evidence type="ECO:0000256" key="2">
    <source>
        <dbReference type="ARBA" id="ARBA00033753"/>
    </source>
</evidence>
<dbReference type="InterPro" id="IPR036413">
    <property type="entry name" value="YaeB-like_sf"/>
</dbReference>
<dbReference type="SUPFAM" id="SSF118196">
    <property type="entry name" value="YaeB-like"/>
    <property type="match status" value="1"/>
</dbReference>
<feature type="domain" description="TsaA-like" evidence="4">
    <location>
        <begin position="77"/>
        <end position="229"/>
    </location>
</feature>
<dbReference type="CDD" id="cd20104">
    <property type="entry name" value="MBT_PHF20L1-like"/>
    <property type="match status" value="1"/>
</dbReference>
<dbReference type="Gene3D" id="2.30.30.140">
    <property type="match status" value="1"/>
</dbReference>
<feature type="compositionally biased region" description="Basic residues" evidence="3">
    <location>
        <begin position="704"/>
        <end position="715"/>
    </location>
</feature>
<keyword evidence="1" id="KW-0949">S-adenosyl-L-methionine</keyword>
<evidence type="ECO:0000313" key="5">
    <source>
        <dbReference type="EMBL" id="KAK1948025.1"/>
    </source>
</evidence>
<evidence type="ECO:0000313" key="6">
    <source>
        <dbReference type="Proteomes" id="UP001259832"/>
    </source>
</evidence>
<comment type="similarity">
    <text evidence="2">Belongs to the tRNA methyltransferase O family.</text>
</comment>
<dbReference type="PROSITE" id="PS51668">
    <property type="entry name" value="TSAA_2"/>
    <property type="match status" value="1"/>
</dbReference>
<keyword evidence="6" id="KW-1185">Reference proteome</keyword>
<dbReference type="SUPFAM" id="SSF54160">
    <property type="entry name" value="Chromo domain-like"/>
    <property type="match status" value="1"/>
</dbReference>
<dbReference type="Gene3D" id="2.40.30.70">
    <property type="entry name" value="YaeB-like"/>
    <property type="match status" value="1"/>
</dbReference>
<dbReference type="NCBIfam" id="TIGR00104">
    <property type="entry name" value="tRNA_TsaA"/>
    <property type="match status" value="1"/>
</dbReference>
<comment type="caution">
    <text evidence="5">The sequence shown here is derived from an EMBL/GenBank/DDBJ whole genome shotgun (WGS) entry which is preliminary data.</text>
</comment>
<evidence type="ECO:0000259" key="4">
    <source>
        <dbReference type="PROSITE" id="PS51668"/>
    </source>
</evidence>
<dbReference type="InterPro" id="IPR036414">
    <property type="entry name" value="YaeB_N_sf"/>
</dbReference>